<dbReference type="PROSITE" id="PS00463">
    <property type="entry name" value="ZN2_CY6_FUNGAL_1"/>
    <property type="match status" value="1"/>
</dbReference>
<dbReference type="PANTHER" id="PTHR47660">
    <property type="entry name" value="TRANSCRIPTION FACTOR WITH C2H2 AND ZN(2)-CYS(6) DNA BINDING DOMAIN (EUROFUNG)-RELATED-RELATED"/>
    <property type="match status" value="1"/>
</dbReference>
<organism evidence="7 8">
    <name type="scientific">Hyaloscypha bicolor E</name>
    <dbReference type="NCBI Taxonomy" id="1095630"/>
    <lineage>
        <taxon>Eukaryota</taxon>
        <taxon>Fungi</taxon>
        <taxon>Dikarya</taxon>
        <taxon>Ascomycota</taxon>
        <taxon>Pezizomycotina</taxon>
        <taxon>Leotiomycetes</taxon>
        <taxon>Helotiales</taxon>
        <taxon>Hyaloscyphaceae</taxon>
        <taxon>Hyaloscypha</taxon>
        <taxon>Hyaloscypha bicolor</taxon>
    </lineage>
</organism>
<keyword evidence="2" id="KW-0862">Zinc</keyword>
<name>A0A2J6SRS9_9HELO</name>
<protein>
    <recommendedName>
        <fullName evidence="6">Zn(2)-C6 fungal-type domain-containing protein</fullName>
    </recommendedName>
</protein>
<gene>
    <name evidence="7" type="ORF">K444DRAFT_668083</name>
</gene>
<keyword evidence="3" id="KW-0805">Transcription regulation</keyword>
<keyword evidence="4" id="KW-0804">Transcription</keyword>
<evidence type="ECO:0000313" key="8">
    <source>
        <dbReference type="Proteomes" id="UP000235371"/>
    </source>
</evidence>
<dbReference type="Proteomes" id="UP000235371">
    <property type="component" value="Unassembled WGS sequence"/>
</dbReference>
<feature type="domain" description="Zn(2)-C6 fungal-type" evidence="6">
    <location>
        <begin position="56"/>
        <end position="86"/>
    </location>
</feature>
<evidence type="ECO:0000256" key="5">
    <source>
        <dbReference type="ARBA" id="ARBA00023242"/>
    </source>
</evidence>
<dbReference type="STRING" id="1095630.A0A2J6SRS9"/>
<dbReference type="InterPro" id="IPR001138">
    <property type="entry name" value="Zn2Cys6_DnaBD"/>
</dbReference>
<sequence>MSSQSPENGIPAGSGDQSIFSCSICTKIFTKRLSRNRHVLYCRQRQLKQNPSRKKSCTLCRRAKTRCSEAIPQCTRCKAKGLDCKYDHENSALLFLELGEGESDHDVGLNLPAPRTEPATLPTQALQIPLLNPTNGENSQVDFRLNSLASHQDYLPGQLLDHEIDFNLDLEVPQYEDWLDPNRIGEIAQDVCESAHQLTVLSNSGGSRQITGHNDNQSSLQYPQELLQHPSYLNTVDGEMSLLSARAARIEPIFSAARKIGLFRRRERSFGSQLSAHFLLQTLRSYPKILLSGSLPPFIHENFGGLGNRDLVASSMELPISILPEPLAICKSIICMYFSKTSESTSFVWRTIDMELNRLGLEFHAFSEWTLMSSLQALTIYILLATLEEDNLSPAIDAKLLQMMMEWILQESRDRTFTLLYIINMLFDINPTHDPNVCNAILSMPVPAHKSLWEAKGYPEWKKAHTGFLQKRQGRPSLAYRDITQKDWKNEVSILV</sequence>
<evidence type="ECO:0000313" key="7">
    <source>
        <dbReference type="EMBL" id="PMD53486.1"/>
    </source>
</evidence>
<dbReference type="InParanoid" id="A0A2J6SRS9"/>
<reference evidence="7 8" key="1">
    <citation type="submission" date="2016-04" db="EMBL/GenBank/DDBJ databases">
        <title>A degradative enzymes factory behind the ericoid mycorrhizal symbiosis.</title>
        <authorList>
            <consortium name="DOE Joint Genome Institute"/>
            <person name="Martino E."/>
            <person name="Morin E."/>
            <person name="Grelet G."/>
            <person name="Kuo A."/>
            <person name="Kohler A."/>
            <person name="Daghino S."/>
            <person name="Barry K."/>
            <person name="Choi C."/>
            <person name="Cichocki N."/>
            <person name="Clum A."/>
            <person name="Copeland A."/>
            <person name="Hainaut M."/>
            <person name="Haridas S."/>
            <person name="Labutti K."/>
            <person name="Lindquist E."/>
            <person name="Lipzen A."/>
            <person name="Khouja H.-R."/>
            <person name="Murat C."/>
            <person name="Ohm R."/>
            <person name="Olson A."/>
            <person name="Spatafora J."/>
            <person name="Veneault-Fourrey C."/>
            <person name="Henrissat B."/>
            <person name="Grigoriev I."/>
            <person name="Martin F."/>
            <person name="Perotto S."/>
        </authorList>
    </citation>
    <scope>NUCLEOTIDE SEQUENCE [LARGE SCALE GENOMIC DNA]</scope>
    <source>
        <strain evidence="7 8">E</strain>
    </source>
</reference>
<dbReference type="Gene3D" id="4.10.240.10">
    <property type="entry name" value="Zn(2)-C6 fungal-type DNA-binding domain"/>
    <property type="match status" value="1"/>
</dbReference>
<keyword evidence="1" id="KW-0479">Metal-binding</keyword>
<keyword evidence="5" id="KW-0539">Nucleus</keyword>
<dbReference type="SMART" id="SM00066">
    <property type="entry name" value="GAL4"/>
    <property type="match status" value="1"/>
</dbReference>
<evidence type="ECO:0000256" key="3">
    <source>
        <dbReference type="ARBA" id="ARBA00023015"/>
    </source>
</evidence>
<dbReference type="CDD" id="cd00067">
    <property type="entry name" value="GAL4"/>
    <property type="match status" value="1"/>
</dbReference>
<proteinExistence type="predicted"/>
<dbReference type="GO" id="GO:0000981">
    <property type="term" value="F:DNA-binding transcription factor activity, RNA polymerase II-specific"/>
    <property type="evidence" value="ECO:0007669"/>
    <property type="project" value="InterPro"/>
</dbReference>
<evidence type="ECO:0000259" key="6">
    <source>
        <dbReference type="PROSITE" id="PS50048"/>
    </source>
</evidence>
<evidence type="ECO:0000256" key="2">
    <source>
        <dbReference type="ARBA" id="ARBA00022833"/>
    </source>
</evidence>
<keyword evidence="8" id="KW-1185">Reference proteome</keyword>
<dbReference type="GO" id="GO:0008270">
    <property type="term" value="F:zinc ion binding"/>
    <property type="evidence" value="ECO:0007669"/>
    <property type="project" value="InterPro"/>
</dbReference>
<dbReference type="RefSeq" id="XP_024730390.1">
    <property type="nucleotide sequence ID" value="XM_024887369.1"/>
</dbReference>
<dbReference type="OrthoDB" id="5423818at2759"/>
<dbReference type="EMBL" id="KZ613872">
    <property type="protein sequence ID" value="PMD53486.1"/>
    <property type="molecule type" value="Genomic_DNA"/>
</dbReference>
<dbReference type="PROSITE" id="PS50048">
    <property type="entry name" value="ZN2_CY6_FUNGAL_2"/>
    <property type="match status" value="1"/>
</dbReference>
<dbReference type="Pfam" id="PF00172">
    <property type="entry name" value="Zn_clus"/>
    <property type="match status" value="1"/>
</dbReference>
<accession>A0A2J6SRS9</accession>
<evidence type="ECO:0000256" key="1">
    <source>
        <dbReference type="ARBA" id="ARBA00022723"/>
    </source>
</evidence>
<dbReference type="SUPFAM" id="SSF57701">
    <property type="entry name" value="Zn2/Cys6 DNA-binding domain"/>
    <property type="match status" value="1"/>
</dbReference>
<evidence type="ECO:0000256" key="4">
    <source>
        <dbReference type="ARBA" id="ARBA00023163"/>
    </source>
</evidence>
<dbReference type="AlphaFoldDB" id="A0A2J6SRS9"/>
<dbReference type="PANTHER" id="PTHR47660:SF3">
    <property type="entry name" value="FINGER DOMAIN PROTEIN, PUTATIVE (AFU_ORTHOLOGUE AFUA_4G03310)-RELATED"/>
    <property type="match status" value="1"/>
</dbReference>
<dbReference type="InterPro" id="IPR036864">
    <property type="entry name" value="Zn2-C6_fun-type_DNA-bd_sf"/>
</dbReference>
<dbReference type="GeneID" id="36595445"/>